<feature type="compositionally biased region" description="Polar residues" evidence="1">
    <location>
        <begin position="830"/>
        <end position="861"/>
    </location>
</feature>
<gene>
    <name evidence="2" type="ORF">HYFRA_00002465</name>
</gene>
<organism evidence="2 3">
    <name type="scientific">Hymenoscyphus fraxineus</name>
    <dbReference type="NCBI Taxonomy" id="746836"/>
    <lineage>
        <taxon>Eukaryota</taxon>
        <taxon>Fungi</taxon>
        <taxon>Dikarya</taxon>
        <taxon>Ascomycota</taxon>
        <taxon>Pezizomycotina</taxon>
        <taxon>Leotiomycetes</taxon>
        <taxon>Helotiales</taxon>
        <taxon>Helotiaceae</taxon>
        <taxon>Hymenoscyphus</taxon>
    </lineage>
</organism>
<feature type="compositionally biased region" description="Low complexity" evidence="1">
    <location>
        <begin position="802"/>
        <end position="822"/>
    </location>
</feature>
<comment type="caution">
    <text evidence="2">The sequence shown here is derived from an EMBL/GenBank/DDBJ whole genome shotgun (WGS) entry which is preliminary data.</text>
</comment>
<protein>
    <submittedName>
        <fullName evidence="2">Uncharacterized protein</fullName>
    </submittedName>
</protein>
<accession>A0A9N9LCG2</accession>
<feature type="region of interest" description="Disordered" evidence="1">
    <location>
        <begin position="779"/>
        <end position="865"/>
    </location>
</feature>
<feature type="compositionally biased region" description="Polar residues" evidence="1">
    <location>
        <begin position="287"/>
        <end position="300"/>
    </location>
</feature>
<feature type="region of interest" description="Disordered" evidence="1">
    <location>
        <begin position="502"/>
        <end position="592"/>
    </location>
</feature>
<keyword evidence="3" id="KW-1185">Reference proteome</keyword>
<feature type="region of interest" description="Disordered" evidence="1">
    <location>
        <begin position="1021"/>
        <end position="1041"/>
    </location>
</feature>
<feature type="region of interest" description="Disordered" evidence="1">
    <location>
        <begin position="254"/>
        <end position="450"/>
    </location>
</feature>
<sequence>MFSSHMVSTSNTMATSICNAQSVLRPACRVPHNSRFGQTRSFRFNIWSSYLDPVSKKEFERHARGFRRKHIERLNQKLLWDGHLPDYERRQLKGLMCTALHRQNQTGRGGRWSDIDDMFGLNQKPQRANEDGIEDVERDAVETLLSSYPKYASPGQTDRLDNYQPSPTEKDYEIDPITNRKVFKNPAIKPQAPNGVDDTPEDRLRSIYDRRVDSLLKRQLNMDNQASNEATETLFSSGGGMHYRSIIFPGPMFPSEVDTSVNSQAPQPNKESPELQKPIAPRKGPFKTTSGPANNPSKPSTFDPVESGLKSYDSKAHYDQPFTAYEPDGQPPSEDLTDPVEEGFKIYDAKVAEEKKNHESKLKPTSRPVQGRERFKSARVEKAHEPEAGLDKYDSKASYDKPFMAYEPDGQRSTEEPEDLEQKGYEEYDQKHPYGPVFHNEPDGKPEEQVIGRDEDGWDIYDKRHAYGPVYHNEPDGKPEEHVTAQDEGGWEIYDKKHSYGPVYHNEPDGKPDEELCDPSKEDGWEVYDEKHPYGPVYHNEPDGKPIEEPRDPNQEDGWEVYDKKHPYGPVYHNEPDGKPNEEPCDPDQEGGWEVYDKEHPYGPVYHNEPDGKPIGISTQPMDPVQEGLREYDSRINYSPRPRSVINHDRVRKGRSVDGSIFKNGQFTQAMVRAMRGETLEREFDKAHDWWNATLKEGSGVTQKLSNKKTVPDKSILETSIPAQSSKITGNFVRDFPEEFQTTWSKGKSESLVPKVESNKTPLESMIQNAERAYIDGLAPSDSFCRQPDTPRLQPSLDRSSPKSAATSSEEASSEDQSLSSSTPMIQGEGNLSESISSYGRTSPETSEGNTEEVATSSLSAEDSEIERLRHEIQSIYDDSMSSLESASAEKPASKTTNQPLSLYKILVYDPASQSIEVAETTSIVPDASAPPTLDEVLLKLSNPAKFFPHFPPLESQGYEIVSGSGNVLIFRKVRDGPPTRVTGEPLATTQDRARVSTNPIDGMQSTPIATTGNFASPTGFVNHDLPTEPSSKPESTPDDKFQLPINSLGLSERHEEFLRHNESIWQKLSVQRDLERAQRKRTARQKKAKRFVLISTGFAGVAYVVGVVQEYFKTGGIDGVGPQGF</sequence>
<feature type="compositionally biased region" description="Basic and acidic residues" evidence="1">
    <location>
        <begin position="409"/>
        <end position="432"/>
    </location>
</feature>
<dbReference type="EMBL" id="CAJVRL010000103">
    <property type="protein sequence ID" value="CAG8960927.1"/>
    <property type="molecule type" value="Genomic_DNA"/>
</dbReference>
<feature type="compositionally biased region" description="Basic and acidic residues" evidence="1">
    <location>
        <begin position="370"/>
        <end position="399"/>
    </location>
</feature>
<reference evidence="2" key="1">
    <citation type="submission" date="2021-07" db="EMBL/GenBank/DDBJ databases">
        <authorList>
            <person name="Durling M."/>
        </authorList>
    </citation>
    <scope>NUCLEOTIDE SEQUENCE</scope>
</reference>
<dbReference type="Proteomes" id="UP000696280">
    <property type="component" value="Unassembled WGS sequence"/>
</dbReference>
<dbReference type="AlphaFoldDB" id="A0A9N9LCG2"/>
<feature type="compositionally biased region" description="Basic and acidic residues" evidence="1">
    <location>
        <begin position="506"/>
        <end position="533"/>
    </location>
</feature>
<evidence type="ECO:0000313" key="3">
    <source>
        <dbReference type="Proteomes" id="UP000696280"/>
    </source>
</evidence>
<name>A0A9N9LCG2_9HELO</name>
<evidence type="ECO:0000256" key="1">
    <source>
        <dbReference type="SAM" id="MobiDB-lite"/>
    </source>
</evidence>
<dbReference type="OrthoDB" id="3946750at2759"/>
<proteinExistence type="predicted"/>
<feature type="compositionally biased region" description="Basic and acidic residues" evidence="1">
    <location>
        <begin position="342"/>
        <end position="362"/>
    </location>
</feature>
<feature type="compositionally biased region" description="Basic and acidic residues" evidence="1">
    <location>
        <begin position="440"/>
        <end position="450"/>
    </location>
</feature>
<feature type="region of interest" description="Disordered" evidence="1">
    <location>
        <begin position="149"/>
        <end position="172"/>
    </location>
</feature>
<feature type="compositionally biased region" description="Basic and acidic residues" evidence="1">
    <location>
        <begin position="540"/>
        <end position="554"/>
    </location>
</feature>
<evidence type="ECO:0000313" key="2">
    <source>
        <dbReference type="EMBL" id="CAG8960927.1"/>
    </source>
</evidence>
<feature type="compositionally biased region" description="Polar residues" evidence="1">
    <location>
        <begin position="257"/>
        <end position="270"/>
    </location>
</feature>